<comment type="caution">
    <text evidence="3">The sequence shown here is derived from an EMBL/GenBank/DDBJ whole genome shotgun (WGS) entry which is preliminary data.</text>
</comment>
<feature type="compositionally biased region" description="Basic and acidic residues" evidence="1">
    <location>
        <begin position="127"/>
        <end position="136"/>
    </location>
</feature>
<feature type="region of interest" description="Disordered" evidence="1">
    <location>
        <begin position="313"/>
        <end position="349"/>
    </location>
</feature>
<evidence type="ECO:0000313" key="3">
    <source>
        <dbReference type="EMBL" id="KAL0411876.1"/>
    </source>
</evidence>
<sequence>MENPNQAADKQKTVAAPIATQALQVMTGAPPPPVVTGSAPAALPQASLSPRIMGPTADPHRRSMSSDTFTEELSPALLGAIQQIVTAALREHVSVAAPPQLAPPPEAEVLEEEGEEEAPVPVLPAGRRRDIPRPEPPEVPPQWLARLEHLQKGLQDVKYQIEGAPEDERQGVPFTDTVKADELPLNCRTPAITEYDGRHNNGSTSCLWAIGNFQEFRSLFLHQFASSRKLRKTELNLFAVRQKDDEPLKEYLQRFNAAALEVPAATQEVKASAFSQGLLDGDFFFKSLAKKPVAKFDALLARAAKYINMEEAQAAKKETRGEKRKEIKEETPPRNLVSTLEKENPLSKE</sequence>
<dbReference type="Pfam" id="PF03732">
    <property type="entry name" value="Retrotrans_gag"/>
    <property type="match status" value="1"/>
</dbReference>
<evidence type="ECO:0000256" key="1">
    <source>
        <dbReference type="SAM" id="MobiDB-lite"/>
    </source>
</evidence>
<reference evidence="3" key="1">
    <citation type="submission" date="2020-06" db="EMBL/GenBank/DDBJ databases">
        <authorList>
            <person name="Li T."/>
            <person name="Hu X."/>
            <person name="Zhang T."/>
            <person name="Song X."/>
            <person name="Zhang H."/>
            <person name="Dai N."/>
            <person name="Sheng W."/>
            <person name="Hou X."/>
            <person name="Wei L."/>
        </authorList>
    </citation>
    <scope>NUCLEOTIDE SEQUENCE</scope>
    <source>
        <strain evidence="3">KEN1</strain>
        <tissue evidence="3">Leaf</tissue>
    </source>
</reference>
<feature type="domain" description="Retrotransposon gag" evidence="2">
    <location>
        <begin position="208"/>
        <end position="279"/>
    </location>
</feature>
<dbReference type="EMBL" id="JACGWN010000013">
    <property type="protein sequence ID" value="KAL0411876.1"/>
    <property type="molecule type" value="Genomic_DNA"/>
</dbReference>
<dbReference type="PANTHER" id="PTHR33223">
    <property type="entry name" value="CCHC-TYPE DOMAIN-CONTAINING PROTEIN"/>
    <property type="match status" value="1"/>
</dbReference>
<feature type="compositionally biased region" description="Basic and acidic residues" evidence="1">
    <location>
        <begin position="340"/>
        <end position="349"/>
    </location>
</feature>
<reference evidence="3" key="2">
    <citation type="journal article" date="2024" name="Plant">
        <title>Genomic evolution and insights into agronomic trait innovations of Sesamum species.</title>
        <authorList>
            <person name="Miao H."/>
            <person name="Wang L."/>
            <person name="Qu L."/>
            <person name="Liu H."/>
            <person name="Sun Y."/>
            <person name="Le M."/>
            <person name="Wang Q."/>
            <person name="Wei S."/>
            <person name="Zheng Y."/>
            <person name="Lin W."/>
            <person name="Duan Y."/>
            <person name="Cao H."/>
            <person name="Xiong S."/>
            <person name="Wang X."/>
            <person name="Wei L."/>
            <person name="Li C."/>
            <person name="Ma Q."/>
            <person name="Ju M."/>
            <person name="Zhao R."/>
            <person name="Li G."/>
            <person name="Mu C."/>
            <person name="Tian Q."/>
            <person name="Mei H."/>
            <person name="Zhang T."/>
            <person name="Gao T."/>
            <person name="Zhang H."/>
        </authorList>
    </citation>
    <scope>NUCLEOTIDE SEQUENCE</scope>
    <source>
        <strain evidence="3">KEN1</strain>
    </source>
</reference>
<protein>
    <recommendedName>
        <fullName evidence="2">Retrotransposon gag domain-containing protein</fullName>
    </recommendedName>
</protein>
<evidence type="ECO:0000259" key="2">
    <source>
        <dbReference type="Pfam" id="PF03732"/>
    </source>
</evidence>
<dbReference type="InterPro" id="IPR005162">
    <property type="entry name" value="Retrotrans_gag_dom"/>
</dbReference>
<proteinExistence type="predicted"/>
<feature type="region of interest" description="Disordered" evidence="1">
    <location>
        <begin position="47"/>
        <end position="70"/>
    </location>
</feature>
<feature type="compositionally biased region" description="Acidic residues" evidence="1">
    <location>
        <begin position="108"/>
        <end position="118"/>
    </location>
</feature>
<name>A0AAW2U3G6_9LAMI</name>
<feature type="region of interest" description="Disordered" evidence="1">
    <location>
        <begin position="98"/>
        <end position="140"/>
    </location>
</feature>
<organism evidence="3">
    <name type="scientific">Sesamum latifolium</name>
    <dbReference type="NCBI Taxonomy" id="2727402"/>
    <lineage>
        <taxon>Eukaryota</taxon>
        <taxon>Viridiplantae</taxon>
        <taxon>Streptophyta</taxon>
        <taxon>Embryophyta</taxon>
        <taxon>Tracheophyta</taxon>
        <taxon>Spermatophyta</taxon>
        <taxon>Magnoliopsida</taxon>
        <taxon>eudicotyledons</taxon>
        <taxon>Gunneridae</taxon>
        <taxon>Pentapetalae</taxon>
        <taxon>asterids</taxon>
        <taxon>lamiids</taxon>
        <taxon>Lamiales</taxon>
        <taxon>Pedaliaceae</taxon>
        <taxon>Sesamum</taxon>
    </lineage>
</organism>
<dbReference type="PANTHER" id="PTHR33223:SF10">
    <property type="entry name" value="AMINOTRANSFERASE-LIKE PLANT MOBILE DOMAIN-CONTAINING PROTEIN"/>
    <property type="match status" value="1"/>
</dbReference>
<feature type="compositionally biased region" description="Basic and acidic residues" evidence="1">
    <location>
        <begin position="313"/>
        <end position="332"/>
    </location>
</feature>
<accession>A0AAW2U3G6</accession>
<gene>
    <name evidence="3" type="ORF">Slati_3777300</name>
</gene>
<dbReference type="AlphaFoldDB" id="A0AAW2U3G6"/>